<evidence type="ECO:0000313" key="3">
    <source>
        <dbReference type="Proteomes" id="UP000631114"/>
    </source>
</evidence>
<dbReference type="EMBL" id="JADFTS010000009">
    <property type="protein sequence ID" value="KAF9590134.1"/>
    <property type="molecule type" value="Genomic_DNA"/>
</dbReference>
<dbReference type="Proteomes" id="UP000631114">
    <property type="component" value="Unassembled WGS sequence"/>
</dbReference>
<name>A0A835H0I8_9MAGN</name>
<gene>
    <name evidence="2" type="ORF">IFM89_031738</name>
</gene>
<dbReference type="PANTHER" id="PTHR33156:SF59">
    <property type="entry name" value="PROTEIN NUCLEAR FUSION DEFECTIVE 6, CHLOROPLASTIC_MITOCHONDRIAL-LIKE"/>
    <property type="match status" value="1"/>
</dbReference>
<accession>A0A835H0I8</accession>
<dbReference type="GO" id="GO:0005739">
    <property type="term" value="C:mitochondrion"/>
    <property type="evidence" value="ECO:0007669"/>
    <property type="project" value="TreeGrafter"/>
</dbReference>
<keyword evidence="3" id="KW-1185">Reference proteome</keyword>
<evidence type="ECO:0000256" key="1">
    <source>
        <dbReference type="SAM" id="MobiDB-lite"/>
    </source>
</evidence>
<dbReference type="InterPro" id="IPR043459">
    <property type="entry name" value="NFD6/NOXY2-like"/>
</dbReference>
<organism evidence="2 3">
    <name type="scientific">Coptis chinensis</name>
    <dbReference type="NCBI Taxonomy" id="261450"/>
    <lineage>
        <taxon>Eukaryota</taxon>
        <taxon>Viridiplantae</taxon>
        <taxon>Streptophyta</taxon>
        <taxon>Embryophyta</taxon>
        <taxon>Tracheophyta</taxon>
        <taxon>Spermatophyta</taxon>
        <taxon>Magnoliopsida</taxon>
        <taxon>Ranunculales</taxon>
        <taxon>Ranunculaceae</taxon>
        <taxon>Coptidoideae</taxon>
        <taxon>Coptis</taxon>
    </lineage>
</organism>
<sequence>MATSCAKSFLRSSTFRSAAAKLTPQAKPARPSASPFRLPKQTPPIFRSPVELSCAVETLLPFHTATASALLTSMLSVSRPGLGWLPEGT</sequence>
<reference evidence="2 3" key="1">
    <citation type="submission" date="2020-10" db="EMBL/GenBank/DDBJ databases">
        <title>The Coptis chinensis genome and diversification of protoberbering-type alkaloids.</title>
        <authorList>
            <person name="Wang B."/>
            <person name="Shu S."/>
            <person name="Song C."/>
            <person name="Liu Y."/>
        </authorList>
    </citation>
    <scope>NUCLEOTIDE SEQUENCE [LARGE SCALE GENOMIC DNA]</scope>
    <source>
        <strain evidence="2">HL-2020</strain>
        <tissue evidence="2">Leaf</tissue>
    </source>
</reference>
<dbReference type="OrthoDB" id="736963at2759"/>
<dbReference type="AlphaFoldDB" id="A0A835H0I8"/>
<evidence type="ECO:0000313" key="2">
    <source>
        <dbReference type="EMBL" id="KAF9590134.1"/>
    </source>
</evidence>
<protein>
    <recommendedName>
        <fullName evidence="4">Protein NUCLEAR FUSION DEFECTIVE 6, chloroplastic/mitochondrial</fullName>
    </recommendedName>
</protein>
<comment type="caution">
    <text evidence="2">The sequence shown here is derived from an EMBL/GenBank/DDBJ whole genome shotgun (WGS) entry which is preliminary data.</text>
</comment>
<evidence type="ECO:0008006" key="4">
    <source>
        <dbReference type="Google" id="ProtNLM"/>
    </source>
</evidence>
<feature type="region of interest" description="Disordered" evidence="1">
    <location>
        <begin position="20"/>
        <end position="41"/>
    </location>
</feature>
<dbReference type="PANTHER" id="PTHR33156">
    <property type="entry name" value="OS02G0230000 PROTEIN"/>
    <property type="match status" value="1"/>
</dbReference>
<proteinExistence type="predicted"/>